<gene>
    <name evidence="2" type="ORF">SHERM_03173</name>
</gene>
<feature type="compositionally biased region" description="Basic and acidic residues" evidence="1">
    <location>
        <begin position="1160"/>
        <end position="1169"/>
    </location>
</feature>
<accession>A0A9N7RM97</accession>
<feature type="region of interest" description="Disordered" evidence="1">
    <location>
        <begin position="1065"/>
        <end position="1089"/>
    </location>
</feature>
<feature type="compositionally biased region" description="Polar residues" evidence="1">
    <location>
        <begin position="995"/>
        <end position="1007"/>
    </location>
</feature>
<feature type="region of interest" description="Disordered" evidence="1">
    <location>
        <begin position="1137"/>
        <end position="1194"/>
    </location>
</feature>
<proteinExistence type="predicted"/>
<reference evidence="2" key="1">
    <citation type="submission" date="2019-12" db="EMBL/GenBank/DDBJ databases">
        <authorList>
            <person name="Scholes J."/>
        </authorList>
    </citation>
    <scope>NUCLEOTIDE SEQUENCE</scope>
</reference>
<dbReference type="PANTHER" id="PTHR31267:SF2">
    <property type="entry name" value="EXPRESSED PROTEIN"/>
    <property type="match status" value="1"/>
</dbReference>
<feature type="region of interest" description="Disordered" evidence="1">
    <location>
        <begin position="995"/>
        <end position="1043"/>
    </location>
</feature>
<dbReference type="PANTHER" id="PTHR31267">
    <property type="entry name" value="DENTIN SIALOPHOSPHOPROTEIN-LIKE PROTEIN"/>
    <property type="match status" value="1"/>
</dbReference>
<feature type="region of interest" description="Disordered" evidence="1">
    <location>
        <begin position="1105"/>
        <end position="1124"/>
    </location>
</feature>
<name>A0A9N7RM97_STRHE</name>
<feature type="region of interest" description="Disordered" evidence="1">
    <location>
        <begin position="771"/>
        <end position="792"/>
    </location>
</feature>
<feature type="region of interest" description="Disordered" evidence="1">
    <location>
        <begin position="842"/>
        <end position="875"/>
    </location>
</feature>
<feature type="compositionally biased region" description="Basic and acidic residues" evidence="1">
    <location>
        <begin position="848"/>
        <end position="863"/>
    </location>
</feature>
<feature type="region of interest" description="Disordered" evidence="1">
    <location>
        <begin position="908"/>
        <end position="981"/>
    </location>
</feature>
<dbReference type="Proteomes" id="UP001153555">
    <property type="component" value="Unassembled WGS sequence"/>
</dbReference>
<protein>
    <submittedName>
        <fullName evidence="2">Dentin sialophosphoprotein-related</fullName>
    </submittedName>
</protein>
<dbReference type="EMBL" id="CACSLK010030184">
    <property type="protein sequence ID" value="CAA0836042.1"/>
    <property type="molecule type" value="Genomic_DNA"/>
</dbReference>
<sequence length="1676" mass="183044">MPGNEFGDRVHNFFAQDNSSQRQHQSRVLEGTWPVLNSDYWVGSQRQIDVPNPSSKDYLSQNSEFDRGQASYPVHVPHGLNFSQSNLRPDTSKAQYVGDQQYSNGVVYGNQFHQNRQNEGNFLAVDMASNQHHLISGRGLSFAEAQQGSGHEQEKTSDRSDTSMAHVSLDLFGGQPQMNHQQASMLQALHRQQTGLNDMQQMQQQIMMRKMQEFQMQQQLKQLGLRPQDLVNQVPTFTKPTSGSQPNMVNDSSNSDALQYPWTADSGTSWLNGPSAMKGSPVGFVFPQNMAPTQRLMDFVPQQDDQSLYGVPVSSSKGLAANQYPQLVSSRSSMPQVEAISNSLHGRHHNFLSNQIGHASSQSLNTGIADRGLQMPKNEPQQRFAGRKEPPAQLETSNEKSTRQFSSSPREAALDPTEEKILYGSDDNIWAAFGKSPNMSGDTTGNLFDNGGLSNGFPSIQSGSWSALMQSAVAETSSSDVGLQEEWSGLNFHSNDGASANQPASVHNDCVKKAFLPEEDKRIPPTLNSGSVRSSEDINTGNALGSNQLAHTFQQESGIRVSTDASKKYTQSSDEFSEWSNRNTQQKLFAEGKQAGTFVERNGWNEQAVVPHGGDGVKNQEAQLPAKLQNNRLMVMQDVNGSSSWKSNTPSSAIDFGPVKVGNHLEDKELLSLNHASASLANSCNTGIDDGNSSFVPNNSLLNQWKNAYPLGKFQGSDLLGSNQGMESSNRSNKDKVGRLNMENFAVKENSSDSHHSNLSQHGLREAGLSDACDSRSLPHGKQKLTNQHASKVSVPRKFQYHPMGNLDEDVEPTFGLKQPMQLQPSSLQNAHFGQSIQVSRYSSLTDEGEHPKDNKRSIKEPIRGSFPGSASSISFPFNRPLDTNMLNKASSPSQNMLELLHKVDQSRNDGGAAHLSSSDCNVSSQPPEPEKSDGSAGYIHHSSSSKGFGLQLGPPSQRVNVPDLSLPSQSARDVANSLHTGHAGAEMRDKMIQASSVQPSPFSNEGPQYENHRSAGPGNLGDESYKAPGNYQQAPDTPYARSQLQNSHNLPLYGGIAGASDIQESGQAATASTRDQIHSSQHFGMPGNSQQVLQNIWNNIPSSQHSLASQYPKAPSHLSAPHQPNIVESCRADLRDRKGDHVSSGLSSIYANTQGEVDEEKHRSKESSGHVGNIGSTSKGEESLGKTSSKDNLEEFPVNSASTQKDMEAFGRSLKPNAFSNKNYALLDQMRGVKDEQTDPSIRVSKRMKGPDNLFDVHQFHPGAGQQNENNVGNMMGLSTGVSSEDSRMFRFTSSDMMQRNTAPHGNIAPHDIVVAGLDASHNNHSDCTTVRAENHQVAPQMAPSWFNQYGYFKNGEMLPVYNAHNVNSIRPDEPSSTVVKTSSIMDAPIVEQNSPAAPVGACQVGSTLKSAPTLVTDEHLSSAPSLQLTVTGEHKVILRPQKRKTATSELHPWSKEISDGSQNFLVLSAAEGDWSMAANRLAEKVRDDAELNEDGSPLLRSKRRLILTTQLMQQLFRPPPPSILSADSSSAHESVTYGASRVALGDACSVASCSSDFGRHDCLERHSVKCKLNGDPRFAKVIEELLGKSRKLEDDFLRLDKNASVLDLRVECQDLEKFSVINRFARFHGRTQNDNAESSLVSSTATTSNPHMQRYVLALPMPTNPPDWVQCLSL</sequence>
<evidence type="ECO:0000256" key="1">
    <source>
        <dbReference type="SAM" id="MobiDB-lite"/>
    </source>
</evidence>
<feature type="compositionally biased region" description="Polar residues" evidence="1">
    <location>
        <begin position="916"/>
        <end position="926"/>
    </location>
</feature>
<comment type="caution">
    <text evidence="2">The sequence shown here is derived from an EMBL/GenBank/DDBJ whole genome shotgun (WGS) entry which is preliminary data.</text>
</comment>
<keyword evidence="3" id="KW-1185">Reference proteome</keyword>
<organism evidence="2 3">
    <name type="scientific">Striga hermonthica</name>
    <name type="common">Purple witchweed</name>
    <name type="synonym">Buchnera hermonthica</name>
    <dbReference type="NCBI Taxonomy" id="68872"/>
    <lineage>
        <taxon>Eukaryota</taxon>
        <taxon>Viridiplantae</taxon>
        <taxon>Streptophyta</taxon>
        <taxon>Embryophyta</taxon>
        <taxon>Tracheophyta</taxon>
        <taxon>Spermatophyta</taxon>
        <taxon>Magnoliopsida</taxon>
        <taxon>eudicotyledons</taxon>
        <taxon>Gunneridae</taxon>
        <taxon>Pentapetalae</taxon>
        <taxon>asterids</taxon>
        <taxon>lamiids</taxon>
        <taxon>Lamiales</taxon>
        <taxon>Orobanchaceae</taxon>
        <taxon>Buchnereae</taxon>
        <taxon>Striga</taxon>
    </lineage>
</organism>
<feature type="compositionally biased region" description="Polar residues" evidence="1">
    <location>
        <begin position="1145"/>
        <end position="1156"/>
    </location>
</feature>
<feature type="region of interest" description="Disordered" evidence="1">
    <location>
        <begin position="380"/>
        <end position="418"/>
    </location>
</feature>
<evidence type="ECO:0000313" key="3">
    <source>
        <dbReference type="Proteomes" id="UP001153555"/>
    </source>
</evidence>
<feature type="compositionally biased region" description="Basic and acidic residues" evidence="1">
    <location>
        <begin position="1180"/>
        <end position="1194"/>
    </location>
</feature>
<dbReference type="OrthoDB" id="1630099at2759"/>
<feature type="compositionally biased region" description="Polar residues" evidence="1">
    <location>
        <begin position="1031"/>
        <end position="1043"/>
    </location>
</feature>
<evidence type="ECO:0000313" key="2">
    <source>
        <dbReference type="EMBL" id="CAA0836042.1"/>
    </source>
</evidence>